<evidence type="ECO:0000313" key="5">
    <source>
        <dbReference type="Proteomes" id="UP000199140"/>
    </source>
</evidence>
<dbReference type="Proteomes" id="UP000199140">
    <property type="component" value="Unassembled WGS sequence"/>
</dbReference>
<evidence type="ECO:0008006" key="6">
    <source>
        <dbReference type="Google" id="ProtNLM"/>
    </source>
</evidence>
<feature type="region of interest" description="Disordered" evidence="1">
    <location>
        <begin position="184"/>
        <end position="207"/>
    </location>
</feature>
<reference evidence="3 5" key="2">
    <citation type="submission" date="2016-10" db="EMBL/GenBank/DDBJ databases">
        <authorList>
            <person name="Varghese N."/>
            <person name="Submissions S."/>
        </authorList>
    </citation>
    <scope>NUCLEOTIDE SEQUENCE [LARGE SCALE GENOMIC DNA]</scope>
    <source>
        <strain evidence="3 5">CBMB27</strain>
    </source>
</reference>
<dbReference type="SUPFAM" id="SSF50630">
    <property type="entry name" value="Acid proteases"/>
    <property type="match status" value="1"/>
</dbReference>
<evidence type="ECO:0000256" key="1">
    <source>
        <dbReference type="SAM" id="MobiDB-lite"/>
    </source>
</evidence>
<keyword evidence="4" id="KW-1185">Reference proteome</keyword>
<sequence>MRQALQRPRGDAQARGHGARSGLAVLSAGFAVAGLLGQAKFAKAEDGPSYLEDRRGVFLPFLNAPQPGDAIAQSPRLGLSFGGAARPVLVDTGSTGIVVSASRIPDNATLPSQPGRITYTSSGRIMIGRWIRVPVNLWGRDGESVATRPIPVLAVDRIACTAQARHCTPEEAPEHVAMLGIGFGREDDSQSQSTPDTNPLLNAEPSGPGAIRRGYVLTARGVHVGLTRANTQGRYRFVKLDPHPRVPGDWLGVPVCISVDGQEPGACGRALLDTGVTAMFLTLPPSEVATSLQTDATGHSALLPGTRLRFRFGAAAAYTVTVGDHATGLAPERIVLNTTRPQPFVNTGLHVLNGFDVLFDADRGYYGFRARGAVPDADQP</sequence>
<dbReference type="EMBL" id="CP015367">
    <property type="protein sequence ID" value="APT31746.1"/>
    <property type="molecule type" value="Genomic_DNA"/>
</dbReference>
<proteinExistence type="predicted"/>
<dbReference type="EMBL" id="FOPK01000055">
    <property type="protein sequence ID" value="SFH75094.1"/>
    <property type="molecule type" value="Genomic_DNA"/>
</dbReference>
<dbReference type="AlphaFoldDB" id="A0AAE8L9V0"/>
<evidence type="ECO:0000313" key="2">
    <source>
        <dbReference type="EMBL" id="APT31746.1"/>
    </source>
</evidence>
<feature type="compositionally biased region" description="Polar residues" evidence="1">
    <location>
        <begin position="190"/>
        <end position="200"/>
    </location>
</feature>
<name>A0AAE8L9V0_9HYPH</name>
<evidence type="ECO:0000313" key="4">
    <source>
        <dbReference type="Proteomes" id="UP000185487"/>
    </source>
</evidence>
<organism evidence="3 5">
    <name type="scientific">Methylobacterium phyllosphaerae</name>
    <dbReference type="NCBI Taxonomy" id="418223"/>
    <lineage>
        <taxon>Bacteria</taxon>
        <taxon>Pseudomonadati</taxon>
        <taxon>Pseudomonadota</taxon>
        <taxon>Alphaproteobacteria</taxon>
        <taxon>Hyphomicrobiales</taxon>
        <taxon>Methylobacteriaceae</taxon>
        <taxon>Methylobacterium</taxon>
    </lineage>
</organism>
<protein>
    <recommendedName>
        <fullName evidence="6">Aspartyl protease</fullName>
    </recommendedName>
</protein>
<gene>
    <name evidence="2" type="ORF">MCBMB27_02455</name>
    <name evidence="3" type="ORF">SAMN05192567_1557</name>
</gene>
<evidence type="ECO:0000313" key="3">
    <source>
        <dbReference type="EMBL" id="SFH75094.1"/>
    </source>
</evidence>
<dbReference type="Gene3D" id="2.40.70.10">
    <property type="entry name" value="Acid Proteases"/>
    <property type="match status" value="1"/>
</dbReference>
<accession>A0AAE8L9V0</accession>
<reference evidence="2 4" key="1">
    <citation type="submission" date="2016-04" db="EMBL/GenBank/DDBJ databases">
        <title>Complete genome sequencing and analysis of CBMB27, Methylobacterium phyllosphaerae isolated from leaf tissues of rice (Oryza sativa L.).</title>
        <authorList>
            <person name="Lee Y."/>
            <person name="Hwangbo K."/>
            <person name="Chung H."/>
            <person name="Yoo J."/>
            <person name="Kim K.Y."/>
            <person name="Sa T.M."/>
            <person name="Um Y."/>
            <person name="Madhaiyan M."/>
        </authorList>
    </citation>
    <scope>NUCLEOTIDE SEQUENCE [LARGE SCALE GENOMIC DNA]</scope>
    <source>
        <strain evidence="2 4">CBMB27</strain>
    </source>
</reference>
<dbReference type="Proteomes" id="UP000185487">
    <property type="component" value="Chromosome"/>
</dbReference>
<dbReference type="InterPro" id="IPR021109">
    <property type="entry name" value="Peptidase_aspartic_dom_sf"/>
</dbReference>
<dbReference type="KEGG" id="mphy:MCBMB27_02455"/>